<dbReference type="PROSITE" id="PS50822">
    <property type="entry name" value="PIWI"/>
    <property type="match status" value="1"/>
</dbReference>
<name>A0A6A5VC03_9PLEO</name>
<dbReference type="InterPro" id="IPR012337">
    <property type="entry name" value="RNaseH-like_sf"/>
</dbReference>
<evidence type="ECO:0000313" key="3">
    <source>
        <dbReference type="EMBL" id="KAF1972556.1"/>
    </source>
</evidence>
<feature type="region of interest" description="Disordered" evidence="1">
    <location>
        <begin position="1"/>
        <end position="62"/>
    </location>
</feature>
<evidence type="ECO:0000259" key="2">
    <source>
        <dbReference type="PROSITE" id="PS50822"/>
    </source>
</evidence>
<dbReference type="Gene3D" id="2.170.260.10">
    <property type="entry name" value="paz domain"/>
    <property type="match status" value="1"/>
</dbReference>
<dbReference type="PANTHER" id="PTHR22891">
    <property type="entry name" value="EUKARYOTIC TRANSLATION INITIATION FACTOR 2C"/>
    <property type="match status" value="1"/>
</dbReference>
<dbReference type="Pfam" id="PF02171">
    <property type="entry name" value="Piwi"/>
    <property type="match status" value="1"/>
</dbReference>
<evidence type="ECO:0000313" key="4">
    <source>
        <dbReference type="Proteomes" id="UP000800036"/>
    </source>
</evidence>
<dbReference type="Gene3D" id="3.40.50.2300">
    <property type="match status" value="1"/>
</dbReference>
<dbReference type="Gene3D" id="3.30.420.10">
    <property type="entry name" value="Ribonuclease H-like superfamily/Ribonuclease H"/>
    <property type="match status" value="1"/>
</dbReference>
<dbReference type="InterPro" id="IPR014811">
    <property type="entry name" value="ArgoL1"/>
</dbReference>
<dbReference type="OrthoDB" id="10252740at2759"/>
<protein>
    <submittedName>
        <fullName evidence="3">Piwi-domain-containing protein</fullName>
    </submittedName>
</protein>
<dbReference type="InterPro" id="IPR036397">
    <property type="entry name" value="RNaseH_sf"/>
</dbReference>
<feature type="compositionally biased region" description="Low complexity" evidence="1">
    <location>
        <begin position="10"/>
        <end position="19"/>
    </location>
</feature>
<feature type="compositionally biased region" description="Polar residues" evidence="1">
    <location>
        <begin position="22"/>
        <end position="37"/>
    </location>
</feature>
<dbReference type="EMBL" id="ML976686">
    <property type="protein sequence ID" value="KAF1972556.1"/>
    <property type="molecule type" value="Genomic_DNA"/>
</dbReference>
<dbReference type="SMART" id="SM00950">
    <property type="entry name" value="Piwi"/>
    <property type="match status" value="1"/>
</dbReference>
<accession>A0A6A5VC03</accession>
<organism evidence="3 4">
    <name type="scientific">Bimuria novae-zelandiae CBS 107.79</name>
    <dbReference type="NCBI Taxonomy" id="1447943"/>
    <lineage>
        <taxon>Eukaryota</taxon>
        <taxon>Fungi</taxon>
        <taxon>Dikarya</taxon>
        <taxon>Ascomycota</taxon>
        <taxon>Pezizomycotina</taxon>
        <taxon>Dothideomycetes</taxon>
        <taxon>Pleosporomycetidae</taxon>
        <taxon>Pleosporales</taxon>
        <taxon>Massarineae</taxon>
        <taxon>Didymosphaeriaceae</taxon>
        <taxon>Bimuria</taxon>
    </lineage>
</organism>
<dbReference type="InterPro" id="IPR003165">
    <property type="entry name" value="Piwi"/>
</dbReference>
<dbReference type="Pfam" id="PF08699">
    <property type="entry name" value="ArgoL1"/>
    <property type="match status" value="1"/>
</dbReference>
<dbReference type="InterPro" id="IPR036085">
    <property type="entry name" value="PAZ_dom_sf"/>
</dbReference>
<reference evidence="3" key="1">
    <citation type="journal article" date="2020" name="Stud. Mycol.">
        <title>101 Dothideomycetes genomes: a test case for predicting lifestyles and emergence of pathogens.</title>
        <authorList>
            <person name="Haridas S."/>
            <person name="Albert R."/>
            <person name="Binder M."/>
            <person name="Bloem J."/>
            <person name="Labutti K."/>
            <person name="Salamov A."/>
            <person name="Andreopoulos B."/>
            <person name="Baker S."/>
            <person name="Barry K."/>
            <person name="Bills G."/>
            <person name="Bluhm B."/>
            <person name="Cannon C."/>
            <person name="Castanera R."/>
            <person name="Culley D."/>
            <person name="Daum C."/>
            <person name="Ezra D."/>
            <person name="Gonzalez J."/>
            <person name="Henrissat B."/>
            <person name="Kuo A."/>
            <person name="Liang C."/>
            <person name="Lipzen A."/>
            <person name="Lutzoni F."/>
            <person name="Magnuson J."/>
            <person name="Mondo S."/>
            <person name="Nolan M."/>
            <person name="Ohm R."/>
            <person name="Pangilinan J."/>
            <person name="Park H.-J."/>
            <person name="Ramirez L."/>
            <person name="Alfaro M."/>
            <person name="Sun H."/>
            <person name="Tritt A."/>
            <person name="Yoshinaga Y."/>
            <person name="Zwiers L.-H."/>
            <person name="Turgeon B."/>
            <person name="Goodwin S."/>
            <person name="Spatafora J."/>
            <person name="Crous P."/>
            <person name="Grigoriev I."/>
        </authorList>
    </citation>
    <scope>NUCLEOTIDE SEQUENCE</scope>
    <source>
        <strain evidence="3">CBS 107.79</strain>
    </source>
</reference>
<dbReference type="SUPFAM" id="SSF101690">
    <property type="entry name" value="PAZ domain"/>
    <property type="match status" value="1"/>
</dbReference>
<evidence type="ECO:0000256" key="1">
    <source>
        <dbReference type="SAM" id="MobiDB-lite"/>
    </source>
</evidence>
<gene>
    <name evidence="3" type="ORF">BU23DRAFT_160517</name>
</gene>
<sequence length="895" mass="100739">MAYHKGGGFPKSPFKGAKGATPPSNSAFPNYVNNNPKSEMHYPSVSTHLDKATPSQGEDWSLPAEMNDRKALSKTQKPMWPLRKGFSKDNGQGKIVTNHFTYTLTAKELYEYKILDLPAEKINRQVKEQNFEKALRACSFLQSFQGSFATNEIDTIISWKPIHEQMSSCFTVVTVDELEAEYKQCQVWSGTTVPIGEEGLALRFAFIREIKIQDLDQCSLAKPNYEDTNCVDIARCLNILISQSLNADVYKQSANKFFVKTARSRLAQSISLETVRGYFYNVKPGMGNIIVNFNLATSAFIRPILVSEFLSDHNTFTSSDAETLLKKLRVYVEYDRKSDDAEKTMRFSKDASRVWSGCRLFDESIGRLTFQKKKRDDNGKPLKDAKDNFIYEGPHLSVIDHLRTVFGRSIDSNLKAINVGKQNDPVWYPQEFLRIVPFQAYTKQVPEHLTAAMVNEACRNPAESRVLIETEGLRSLGFVQGSNASAFNLRNNVPLKLSSTMLTVPYQNLGFPEVLYNKPAMRASSWKLRPDIRFFNTNARAFKYMFFRMSDVDGSSPGFYDKLLKGQFARCGLQVAQAQNANPSYDAKVTSVDLKANLKKAKDRGVNLVILILRQSDRTLYRELKNLAERTFGLQSVCIVERLDKRDNFFGQYMQNISMKVNLKLGGVNHTALRPNERLSHTMILGADLSHPSTGSIAAVVGSVDPAGGKCLGSVRLQPLQGKDGEISDHEIIYTLEGMVYERLLHWNKFNPSNTSKLPDKIIYYRDGVSSGHYSKVKDIEIVAINRAYAKARTALKLPAKALQLTAIIVTKRHHTRFYVLPGQPGDRWGNGNTLSGTCVDKLVTSPYYQDFFLQSHSGIKGTAKPTHYFVIQDGIPDMGLEKIRDLVSIPHQPL</sequence>
<dbReference type="SUPFAM" id="SSF53098">
    <property type="entry name" value="Ribonuclease H-like"/>
    <property type="match status" value="1"/>
</dbReference>
<feature type="domain" description="Piwi" evidence="2">
    <location>
        <begin position="608"/>
        <end position="874"/>
    </location>
</feature>
<dbReference type="AlphaFoldDB" id="A0A6A5VC03"/>
<dbReference type="GO" id="GO:0003676">
    <property type="term" value="F:nucleic acid binding"/>
    <property type="evidence" value="ECO:0007669"/>
    <property type="project" value="InterPro"/>
</dbReference>
<proteinExistence type="predicted"/>
<dbReference type="Proteomes" id="UP000800036">
    <property type="component" value="Unassembled WGS sequence"/>
</dbReference>
<keyword evidence="4" id="KW-1185">Reference proteome</keyword>